<comment type="caution">
    <text evidence="2">The sequence shown here is derived from an EMBL/GenBank/DDBJ whole genome shotgun (WGS) entry which is preliminary data.</text>
</comment>
<name>A0A9N7UX72_PLEPL</name>
<reference evidence="2" key="1">
    <citation type="submission" date="2020-03" db="EMBL/GenBank/DDBJ databases">
        <authorList>
            <person name="Weist P."/>
        </authorList>
    </citation>
    <scope>NUCLEOTIDE SEQUENCE</scope>
</reference>
<organism evidence="2 3">
    <name type="scientific">Pleuronectes platessa</name>
    <name type="common">European plaice</name>
    <dbReference type="NCBI Taxonomy" id="8262"/>
    <lineage>
        <taxon>Eukaryota</taxon>
        <taxon>Metazoa</taxon>
        <taxon>Chordata</taxon>
        <taxon>Craniata</taxon>
        <taxon>Vertebrata</taxon>
        <taxon>Euteleostomi</taxon>
        <taxon>Actinopterygii</taxon>
        <taxon>Neopterygii</taxon>
        <taxon>Teleostei</taxon>
        <taxon>Neoteleostei</taxon>
        <taxon>Acanthomorphata</taxon>
        <taxon>Carangaria</taxon>
        <taxon>Pleuronectiformes</taxon>
        <taxon>Pleuronectoidei</taxon>
        <taxon>Pleuronectidae</taxon>
        <taxon>Pleuronectes</taxon>
    </lineage>
</organism>
<dbReference type="EMBL" id="CADEAL010002223">
    <property type="protein sequence ID" value="CAB1438957.1"/>
    <property type="molecule type" value="Genomic_DNA"/>
</dbReference>
<proteinExistence type="predicted"/>
<sequence length="104" mass="11466">MRQQRRRRLGRLLHRGHEAITSIDTGPSSWGWGGPTFPQLASEEEEEEEKEEEEEAEGAAACLLSSRCGCNNPTRKSLLLMEGTKITMHGGRPSANLPEMSTGT</sequence>
<keyword evidence="3" id="KW-1185">Reference proteome</keyword>
<feature type="compositionally biased region" description="Acidic residues" evidence="1">
    <location>
        <begin position="42"/>
        <end position="56"/>
    </location>
</feature>
<gene>
    <name evidence="2" type="ORF">PLEPLA_LOCUS26814</name>
</gene>
<dbReference type="Proteomes" id="UP001153269">
    <property type="component" value="Unassembled WGS sequence"/>
</dbReference>
<evidence type="ECO:0000313" key="3">
    <source>
        <dbReference type="Proteomes" id="UP001153269"/>
    </source>
</evidence>
<accession>A0A9N7UX72</accession>
<feature type="region of interest" description="Disordered" evidence="1">
    <location>
        <begin position="18"/>
        <end position="56"/>
    </location>
</feature>
<protein>
    <submittedName>
        <fullName evidence="2">Uncharacterized protein</fullName>
    </submittedName>
</protein>
<dbReference type="AlphaFoldDB" id="A0A9N7UX72"/>
<evidence type="ECO:0000256" key="1">
    <source>
        <dbReference type="SAM" id="MobiDB-lite"/>
    </source>
</evidence>
<evidence type="ECO:0000313" key="2">
    <source>
        <dbReference type="EMBL" id="CAB1438957.1"/>
    </source>
</evidence>